<dbReference type="Gramene" id="TuG1812G0300001514.01.T02">
    <property type="protein sequence ID" value="TuG1812G0300001514.01.T02"/>
    <property type="gene ID" value="TuG1812G0300001514.01"/>
</dbReference>
<reference evidence="5" key="2">
    <citation type="submission" date="2018-03" db="EMBL/GenBank/DDBJ databases">
        <title>The Triticum urartu genome reveals the dynamic nature of wheat genome evolution.</title>
        <authorList>
            <person name="Ling H."/>
            <person name="Ma B."/>
            <person name="Shi X."/>
            <person name="Liu H."/>
            <person name="Dong L."/>
            <person name="Sun H."/>
            <person name="Cao Y."/>
            <person name="Gao Q."/>
            <person name="Zheng S."/>
            <person name="Li Y."/>
            <person name="Yu Y."/>
            <person name="Du H."/>
            <person name="Qi M."/>
            <person name="Li Y."/>
            <person name="Yu H."/>
            <person name="Cui Y."/>
            <person name="Wang N."/>
            <person name="Chen C."/>
            <person name="Wu H."/>
            <person name="Zhao Y."/>
            <person name="Zhang J."/>
            <person name="Li Y."/>
            <person name="Zhou W."/>
            <person name="Zhang B."/>
            <person name="Hu W."/>
            <person name="Eijk M."/>
            <person name="Tang J."/>
            <person name="Witsenboer H."/>
            <person name="Zhao S."/>
            <person name="Li Z."/>
            <person name="Zhang A."/>
            <person name="Wang D."/>
            <person name="Liang C."/>
        </authorList>
    </citation>
    <scope>NUCLEOTIDE SEQUENCE [LARGE SCALE GENOMIC DNA]</scope>
    <source>
        <strain evidence="5">cv. G1812</strain>
    </source>
</reference>
<reference evidence="6" key="1">
    <citation type="journal article" date="2013" name="Nature">
        <title>Draft genome of the wheat A-genome progenitor Triticum urartu.</title>
        <authorList>
            <person name="Ling H.Q."/>
            <person name="Zhao S."/>
            <person name="Liu D."/>
            <person name="Wang J."/>
            <person name="Sun H."/>
            <person name="Zhang C."/>
            <person name="Fan H."/>
            <person name="Li D."/>
            <person name="Dong L."/>
            <person name="Tao Y."/>
            <person name="Gao C."/>
            <person name="Wu H."/>
            <person name="Li Y."/>
            <person name="Cui Y."/>
            <person name="Guo X."/>
            <person name="Zheng S."/>
            <person name="Wang B."/>
            <person name="Yu K."/>
            <person name="Liang Q."/>
            <person name="Yang W."/>
            <person name="Lou X."/>
            <person name="Chen J."/>
            <person name="Feng M."/>
            <person name="Jian J."/>
            <person name="Zhang X."/>
            <person name="Luo G."/>
            <person name="Jiang Y."/>
            <person name="Liu J."/>
            <person name="Wang Z."/>
            <person name="Sha Y."/>
            <person name="Zhang B."/>
            <person name="Wu H."/>
            <person name="Tang D."/>
            <person name="Shen Q."/>
            <person name="Xue P."/>
            <person name="Zou S."/>
            <person name="Wang X."/>
            <person name="Liu X."/>
            <person name="Wang F."/>
            <person name="Yang Y."/>
            <person name="An X."/>
            <person name="Dong Z."/>
            <person name="Zhang K."/>
            <person name="Zhang X."/>
            <person name="Luo M.C."/>
            <person name="Dvorak J."/>
            <person name="Tong Y."/>
            <person name="Wang J."/>
            <person name="Yang H."/>
            <person name="Li Z."/>
            <person name="Wang D."/>
            <person name="Zhang A."/>
            <person name="Wang J."/>
        </authorList>
    </citation>
    <scope>NUCLEOTIDE SEQUENCE</scope>
    <source>
        <strain evidence="6">cv. G1812</strain>
    </source>
</reference>
<dbReference type="InterPro" id="IPR027443">
    <property type="entry name" value="IPNS-like_sf"/>
</dbReference>
<dbReference type="InterPro" id="IPR026992">
    <property type="entry name" value="DIOX_N"/>
</dbReference>
<proteinExistence type="predicted"/>
<dbReference type="SUPFAM" id="SSF51197">
    <property type="entry name" value="Clavaminate synthase-like"/>
    <property type="match status" value="1"/>
</dbReference>
<dbReference type="AlphaFoldDB" id="A0A8R7PQE9"/>
<dbReference type="EnsemblPlants" id="TuG1812G0300001514.01.T02">
    <property type="protein sequence ID" value="TuG1812G0300001514.01.T02"/>
    <property type="gene ID" value="TuG1812G0300001514.01"/>
</dbReference>
<keyword evidence="2" id="KW-0560">Oxidoreductase</keyword>
<dbReference type="Proteomes" id="UP000015106">
    <property type="component" value="Chromosome 3"/>
</dbReference>
<keyword evidence="1" id="KW-0479">Metal-binding</keyword>
<dbReference type="Gene3D" id="2.60.120.330">
    <property type="entry name" value="B-lactam Antibiotic, Isopenicillin N Synthase, Chain"/>
    <property type="match status" value="1"/>
</dbReference>
<dbReference type="PANTHER" id="PTHR10209">
    <property type="entry name" value="OXIDOREDUCTASE, 2OG-FE II OXYGENASE FAMILY PROTEIN"/>
    <property type="match status" value="1"/>
</dbReference>
<evidence type="ECO:0000313" key="6">
    <source>
        <dbReference type="Proteomes" id="UP000015106"/>
    </source>
</evidence>
<dbReference type="GO" id="GO:0016491">
    <property type="term" value="F:oxidoreductase activity"/>
    <property type="evidence" value="ECO:0007669"/>
    <property type="project" value="UniProtKB-KW"/>
</dbReference>
<evidence type="ECO:0000256" key="3">
    <source>
        <dbReference type="ARBA" id="ARBA00023004"/>
    </source>
</evidence>
<evidence type="ECO:0000256" key="1">
    <source>
        <dbReference type="ARBA" id="ARBA00022723"/>
    </source>
</evidence>
<dbReference type="Pfam" id="PF14226">
    <property type="entry name" value="DIOX_N"/>
    <property type="match status" value="1"/>
</dbReference>
<protein>
    <recommendedName>
        <fullName evidence="4">Non-haem dioxygenase N-terminal domain-containing protein</fullName>
    </recommendedName>
</protein>
<evidence type="ECO:0000256" key="2">
    <source>
        <dbReference type="ARBA" id="ARBA00023002"/>
    </source>
</evidence>
<keyword evidence="3" id="KW-0408">Iron</keyword>
<accession>A0A8R7PQE9</accession>
<sequence>MPTPSHRHCPNHPKGDHGDCAGACGGDGIPVIDLGVLLNGNAEERSQATHELGQACEHWGFFMVINHGVPEALQEEVMEACKELYSLPRDEKAEYIAAGPKDPVRIGTGLFYSDVDDAICRRDYVKMVAHPEFHCPAKPARLRYCCGVLCSNEAAVAGACEGGLREPGT</sequence>
<reference evidence="5" key="3">
    <citation type="submission" date="2022-06" db="UniProtKB">
        <authorList>
            <consortium name="EnsemblPlants"/>
        </authorList>
    </citation>
    <scope>IDENTIFICATION</scope>
</reference>
<evidence type="ECO:0000313" key="5">
    <source>
        <dbReference type="EnsemblPlants" id="TuG1812G0300001514.01.T02"/>
    </source>
</evidence>
<gene>
    <name evidence="5" type="primary">LOC125543157</name>
</gene>
<feature type="domain" description="Non-haem dioxygenase N-terminal" evidence="4">
    <location>
        <begin position="29"/>
        <end position="132"/>
    </location>
</feature>
<name>A0A8R7PQE9_TRIUA</name>
<keyword evidence="6" id="KW-1185">Reference proteome</keyword>
<organism evidence="5 6">
    <name type="scientific">Triticum urartu</name>
    <name type="common">Red wild einkorn</name>
    <name type="synonym">Crithodium urartu</name>
    <dbReference type="NCBI Taxonomy" id="4572"/>
    <lineage>
        <taxon>Eukaryota</taxon>
        <taxon>Viridiplantae</taxon>
        <taxon>Streptophyta</taxon>
        <taxon>Embryophyta</taxon>
        <taxon>Tracheophyta</taxon>
        <taxon>Spermatophyta</taxon>
        <taxon>Magnoliopsida</taxon>
        <taxon>Liliopsida</taxon>
        <taxon>Poales</taxon>
        <taxon>Poaceae</taxon>
        <taxon>BOP clade</taxon>
        <taxon>Pooideae</taxon>
        <taxon>Triticodae</taxon>
        <taxon>Triticeae</taxon>
        <taxon>Triticinae</taxon>
        <taxon>Triticum</taxon>
    </lineage>
</organism>
<dbReference type="GO" id="GO:0046872">
    <property type="term" value="F:metal ion binding"/>
    <property type="evidence" value="ECO:0007669"/>
    <property type="project" value="UniProtKB-KW"/>
</dbReference>
<evidence type="ECO:0000259" key="4">
    <source>
        <dbReference type="Pfam" id="PF14226"/>
    </source>
</evidence>
<dbReference type="PANTHER" id="PTHR10209:SF858">
    <property type="entry name" value="2-OXOGLUTARATE-DEPENDENT DIOXYGENASE 19"/>
    <property type="match status" value="1"/>
</dbReference>